<gene>
    <name evidence="1" type="ORF">HC235_09170</name>
</gene>
<dbReference type="EMBL" id="JAAVJF010000004">
    <property type="protein sequence ID" value="NYR16094.1"/>
    <property type="molecule type" value="Genomic_DNA"/>
</dbReference>
<sequence>MDLHEAVLLLREKLKSRSFRKAVGGQTATAIEMLLAAYECGGFIEPREAAELVNNYYVFESRVRRVLELYNKLTRGSLRAIAREILGEEFYGEPIEYDVLLKELENYRKYVFSIAERVLRCYSSTSSRA</sequence>
<reference evidence="1 2" key="1">
    <citation type="journal article" date="2020" name="Nat. Commun.">
        <title>The structures of two archaeal type IV pili illuminate evolutionary relationships.</title>
        <authorList>
            <person name="Wang F."/>
            <person name="Baquero D.P."/>
            <person name="Su Z."/>
            <person name="Beltran L.C."/>
            <person name="Prangishvili D."/>
            <person name="Krupovic M."/>
            <person name="Egelman E.H."/>
        </authorList>
    </citation>
    <scope>NUCLEOTIDE SEQUENCE [LARGE SCALE GENOMIC DNA]</scope>
    <source>
        <strain evidence="1 2">2GA</strain>
    </source>
</reference>
<dbReference type="OMA" id="DYYIFES"/>
<comment type="caution">
    <text evidence="1">The sequence shown here is derived from an EMBL/GenBank/DDBJ whole genome shotgun (WGS) entry which is preliminary data.</text>
</comment>
<dbReference type="RefSeq" id="WP_011901678.1">
    <property type="nucleotide sequence ID" value="NZ_JAAVJF010000004.1"/>
</dbReference>
<protein>
    <submittedName>
        <fullName evidence="1">Uncharacterized protein</fullName>
    </submittedName>
</protein>
<evidence type="ECO:0000313" key="1">
    <source>
        <dbReference type="EMBL" id="NYR16094.1"/>
    </source>
</evidence>
<organism evidence="1 2">
    <name type="scientific">Pyrobaculum arsenaticum</name>
    <dbReference type="NCBI Taxonomy" id="121277"/>
    <lineage>
        <taxon>Archaea</taxon>
        <taxon>Thermoproteota</taxon>
        <taxon>Thermoprotei</taxon>
        <taxon>Thermoproteales</taxon>
        <taxon>Thermoproteaceae</taxon>
        <taxon>Pyrobaculum</taxon>
    </lineage>
</organism>
<name>A0A7L4PBU9_9CREN</name>
<dbReference type="AlphaFoldDB" id="A0A7L4PBU9"/>
<evidence type="ECO:0000313" key="2">
    <source>
        <dbReference type="Proteomes" id="UP000554766"/>
    </source>
</evidence>
<dbReference type="Proteomes" id="UP000554766">
    <property type="component" value="Unassembled WGS sequence"/>
</dbReference>
<dbReference type="GeneID" id="5055826"/>
<accession>A0A7L4PBU9</accession>
<proteinExistence type="predicted"/>
<keyword evidence="2" id="KW-1185">Reference proteome</keyword>